<feature type="compositionally biased region" description="Low complexity" evidence="1">
    <location>
        <begin position="1"/>
        <end position="10"/>
    </location>
</feature>
<dbReference type="Proteomes" id="UP000823388">
    <property type="component" value="Chromosome 3K"/>
</dbReference>
<protein>
    <submittedName>
        <fullName evidence="2">Uncharacterized protein</fullName>
    </submittedName>
</protein>
<gene>
    <name evidence="2" type="ORF">PVAP13_3KG313700</name>
</gene>
<dbReference type="EMBL" id="CM029041">
    <property type="protein sequence ID" value="KAG2625653.1"/>
    <property type="molecule type" value="Genomic_DNA"/>
</dbReference>
<dbReference type="AlphaFoldDB" id="A0A8T0UY65"/>
<keyword evidence="3" id="KW-1185">Reference proteome</keyword>
<comment type="caution">
    <text evidence="2">The sequence shown here is derived from an EMBL/GenBank/DDBJ whole genome shotgun (WGS) entry which is preliminary data.</text>
</comment>
<evidence type="ECO:0000313" key="3">
    <source>
        <dbReference type="Proteomes" id="UP000823388"/>
    </source>
</evidence>
<feature type="region of interest" description="Disordered" evidence="1">
    <location>
        <begin position="1"/>
        <end position="46"/>
    </location>
</feature>
<feature type="region of interest" description="Disordered" evidence="1">
    <location>
        <begin position="159"/>
        <end position="188"/>
    </location>
</feature>
<proteinExistence type="predicted"/>
<organism evidence="2 3">
    <name type="scientific">Panicum virgatum</name>
    <name type="common">Blackwell switchgrass</name>
    <dbReference type="NCBI Taxonomy" id="38727"/>
    <lineage>
        <taxon>Eukaryota</taxon>
        <taxon>Viridiplantae</taxon>
        <taxon>Streptophyta</taxon>
        <taxon>Embryophyta</taxon>
        <taxon>Tracheophyta</taxon>
        <taxon>Spermatophyta</taxon>
        <taxon>Magnoliopsida</taxon>
        <taxon>Liliopsida</taxon>
        <taxon>Poales</taxon>
        <taxon>Poaceae</taxon>
        <taxon>PACMAD clade</taxon>
        <taxon>Panicoideae</taxon>
        <taxon>Panicodae</taxon>
        <taxon>Paniceae</taxon>
        <taxon>Panicinae</taxon>
        <taxon>Panicum</taxon>
        <taxon>Panicum sect. Hiantes</taxon>
    </lineage>
</organism>
<accession>A0A8T0UY65</accession>
<evidence type="ECO:0000256" key="1">
    <source>
        <dbReference type="SAM" id="MobiDB-lite"/>
    </source>
</evidence>
<sequence>MGSRSRPPTCRCKKRRRISGTKSGAKMCNSGDDRKLNRGAGHINSHGEVNGEVDAVKHPIGCGGPCVNAHGELYVPDSEEEEPDMKVEAAVYPGKTQQADALPCKIRHCFGGIHGLKLGSGVDGEKVRGGIQSCKGFDVGKSCIRREGLRMDIHGSLCVPDSEEEDSDREVEASSADPAADRLAGMDGDNTAADRMELAAKKAAQIAAAMKLSPKVKARLESVLGNMHPLFHDDFVSMYKIMAAH</sequence>
<evidence type="ECO:0000313" key="2">
    <source>
        <dbReference type="EMBL" id="KAG2625653.1"/>
    </source>
</evidence>
<reference evidence="2" key="1">
    <citation type="submission" date="2020-05" db="EMBL/GenBank/DDBJ databases">
        <title>WGS assembly of Panicum virgatum.</title>
        <authorList>
            <person name="Lovell J.T."/>
            <person name="Jenkins J."/>
            <person name="Shu S."/>
            <person name="Juenger T.E."/>
            <person name="Schmutz J."/>
        </authorList>
    </citation>
    <scope>NUCLEOTIDE SEQUENCE</scope>
    <source>
        <strain evidence="2">AP13</strain>
    </source>
</reference>
<name>A0A8T0UY65_PANVG</name>